<dbReference type="Pfam" id="PF20434">
    <property type="entry name" value="BD-FAE"/>
    <property type="match status" value="1"/>
</dbReference>
<evidence type="ECO:0000256" key="1">
    <source>
        <dbReference type="ARBA" id="ARBA00022801"/>
    </source>
</evidence>
<evidence type="ECO:0000313" key="5">
    <source>
        <dbReference type="Proteomes" id="UP001486808"/>
    </source>
</evidence>
<dbReference type="EMBL" id="BAABWD010000001">
    <property type="protein sequence ID" value="GAA6131293.1"/>
    <property type="molecule type" value="Genomic_DNA"/>
</dbReference>
<accession>A0ABP9ZP89</accession>
<dbReference type="InterPro" id="IPR050300">
    <property type="entry name" value="GDXG_lipolytic_enzyme"/>
</dbReference>
<dbReference type="PANTHER" id="PTHR48081">
    <property type="entry name" value="AB HYDROLASE SUPERFAMILY PROTEIN C4A8.06C"/>
    <property type="match status" value="1"/>
</dbReference>
<feature type="chain" id="PRO_5045667696" evidence="2">
    <location>
        <begin position="24"/>
        <end position="288"/>
    </location>
</feature>
<dbReference type="GO" id="GO:0016787">
    <property type="term" value="F:hydrolase activity"/>
    <property type="evidence" value="ECO:0007669"/>
    <property type="project" value="UniProtKB-KW"/>
</dbReference>
<comment type="caution">
    <text evidence="4">The sequence shown here is derived from an EMBL/GenBank/DDBJ whole genome shotgun (WGS) entry which is preliminary data.</text>
</comment>
<proteinExistence type="predicted"/>
<dbReference type="InterPro" id="IPR049492">
    <property type="entry name" value="BD-FAE-like_dom"/>
</dbReference>
<dbReference type="Gene3D" id="3.40.50.1820">
    <property type="entry name" value="alpha/beta hydrolase"/>
    <property type="match status" value="1"/>
</dbReference>
<dbReference type="SUPFAM" id="SSF53474">
    <property type="entry name" value="alpha/beta-Hydrolases"/>
    <property type="match status" value="1"/>
</dbReference>
<reference evidence="4 5" key="1">
    <citation type="submission" date="2024-04" db="EMBL/GenBank/DDBJ databases">
        <title>Draft genome sequence of Halopseudomonas sabulinigri NBRC 116187.</title>
        <authorList>
            <person name="Miyakawa T."/>
            <person name="Kusuya Y."/>
            <person name="Miura T."/>
        </authorList>
    </citation>
    <scope>NUCLEOTIDE SEQUENCE [LARGE SCALE GENOMIC DNA]</scope>
    <source>
        <strain evidence="4 5">4NH20-0042</strain>
    </source>
</reference>
<keyword evidence="2" id="KW-0732">Signal</keyword>
<keyword evidence="1 4" id="KW-0378">Hydrolase</keyword>
<gene>
    <name evidence="4" type="ORF">NBRC116187_16530</name>
</gene>
<sequence length="288" mass="31053">MASFHLRHLPVFLLIAGWLPISAAQATTPTQADIAYGADPATQLDIYLPARAAQQPWPAIVMVHGGGWRRGSKSAASVVDNKADHWLPRGVALISIDYRLLPTDPLQQTADVAAALAFIQHNAAQWHIDPQRLVLMGHSAGAHLVALLSAKVATMGDSELQPWLGTVALDSAAFDVPAIMQTRHLRLYDNAFGKDPAFWQAVSPLHQLTQGMPPLLAVCSSKRDTPCPQARAFASKARELGGRVEVIPLDMTHREINSALGFDPAYTAQVDNFLASLDPAFATPRGTQ</sequence>
<evidence type="ECO:0000256" key="2">
    <source>
        <dbReference type="SAM" id="SignalP"/>
    </source>
</evidence>
<feature type="domain" description="BD-FAE-like" evidence="3">
    <location>
        <begin position="44"/>
        <end position="153"/>
    </location>
</feature>
<dbReference type="PANTHER" id="PTHR48081:SF33">
    <property type="entry name" value="KYNURENINE FORMAMIDASE"/>
    <property type="match status" value="1"/>
</dbReference>
<dbReference type="InterPro" id="IPR029058">
    <property type="entry name" value="AB_hydrolase_fold"/>
</dbReference>
<organism evidence="4 5">
    <name type="scientific">Halopseudomonas sabulinigri</name>
    <dbReference type="NCBI Taxonomy" id="472181"/>
    <lineage>
        <taxon>Bacteria</taxon>
        <taxon>Pseudomonadati</taxon>
        <taxon>Pseudomonadota</taxon>
        <taxon>Gammaproteobacteria</taxon>
        <taxon>Pseudomonadales</taxon>
        <taxon>Pseudomonadaceae</taxon>
        <taxon>Halopseudomonas</taxon>
    </lineage>
</organism>
<dbReference type="RefSeq" id="WP_353387783.1">
    <property type="nucleotide sequence ID" value="NZ_BAABWD010000001.1"/>
</dbReference>
<feature type="signal peptide" evidence="2">
    <location>
        <begin position="1"/>
        <end position="23"/>
    </location>
</feature>
<evidence type="ECO:0000259" key="3">
    <source>
        <dbReference type="Pfam" id="PF20434"/>
    </source>
</evidence>
<protein>
    <submittedName>
        <fullName evidence="4">Alpha/beta hydrolase</fullName>
    </submittedName>
</protein>
<evidence type="ECO:0000313" key="4">
    <source>
        <dbReference type="EMBL" id="GAA6131293.1"/>
    </source>
</evidence>
<keyword evidence="5" id="KW-1185">Reference proteome</keyword>
<name>A0ABP9ZP89_9GAMM</name>
<dbReference type="Proteomes" id="UP001486808">
    <property type="component" value="Unassembled WGS sequence"/>
</dbReference>